<dbReference type="CDD" id="cd09113">
    <property type="entry name" value="PLDc_ymdC_like_2"/>
    <property type="match status" value="1"/>
</dbReference>
<name>A0A1H1L7J1_9GAMM</name>
<sequence length="520" mass="56701">MLHIDFSLPAYRWLAVLLLGVSLLTGCSLPAQNLTDSFALPPEAARATRLGQALAAGVAAHPDKSGIHALPDPHDAFAARVLLARAAERTLDAQYYIWHGDMTGTLLLEELHEAADRGVRVRLLLDDNGTAGLDSALAALTLHPQIEVRLFNPFIVRKPKWLGYLTDFARANRRMHNKSFTADNQATIVGGRNVGDEYFGATEGILFADLDVLAVGPVVEQVSTDFDRYWASGSAYPVEQILPRVSAQQLDRLSQTAALVERDAGAAEYVAAVARSDFSRRLLAGELPLEWATTRMVTDDPAKGLGKAGPQGLLTHQLGQILDQPSSAVALVSPYFVPTAAGVDAFTALVDQGIDVRILTNSLDATDVAAVHAGYAKRRRDLLEGGVQLFEMRRLSPHLDRNESAGPFGSSGSSLHAKTFAVDGERIFVGSFNFDPRSMHLNTELGFVIDSPVLAQRVHQAFDISIPANAYEVRLGDDDRLYWIEQLGVQQVRHDREPNTGLLKRSGIWLLSILPIEWLL</sequence>
<dbReference type="EMBL" id="LT629748">
    <property type="protein sequence ID" value="SDR70443.1"/>
    <property type="molecule type" value="Genomic_DNA"/>
</dbReference>
<reference evidence="3" key="1">
    <citation type="submission" date="2016-10" db="EMBL/GenBank/DDBJ databases">
        <authorList>
            <person name="Varghese N."/>
            <person name="Submissions S."/>
        </authorList>
    </citation>
    <scope>NUCLEOTIDE SEQUENCE [LARGE SCALE GENOMIC DNA]</scope>
    <source>
        <strain evidence="3">2SM5</strain>
    </source>
</reference>
<evidence type="ECO:0000313" key="3">
    <source>
        <dbReference type="Proteomes" id="UP000243426"/>
    </source>
</evidence>
<keyword evidence="3" id="KW-1185">Reference proteome</keyword>
<evidence type="ECO:0000313" key="2">
    <source>
        <dbReference type="EMBL" id="SDR70443.1"/>
    </source>
</evidence>
<feature type="domain" description="PLD phosphodiesterase" evidence="1">
    <location>
        <begin position="171"/>
        <end position="198"/>
    </location>
</feature>
<organism evidence="2 3">
    <name type="scientific">Halopseudomonas litoralis</name>
    <dbReference type="NCBI Taxonomy" id="797277"/>
    <lineage>
        <taxon>Bacteria</taxon>
        <taxon>Pseudomonadati</taxon>
        <taxon>Pseudomonadota</taxon>
        <taxon>Gammaproteobacteria</taxon>
        <taxon>Pseudomonadales</taxon>
        <taxon>Pseudomonadaceae</taxon>
        <taxon>Halopseudomonas</taxon>
    </lineage>
</organism>
<dbReference type="SUPFAM" id="SSF56024">
    <property type="entry name" value="Phospholipase D/nuclease"/>
    <property type="match status" value="2"/>
</dbReference>
<dbReference type="PANTHER" id="PTHR21248">
    <property type="entry name" value="CARDIOLIPIN SYNTHASE"/>
    <property type="match status" value="1"/>
</dbReference>
<dbReference type="InterPro" id="IPR025202">
    <property type="entry name" value="PLD-like_dom"/>
</dbReference>
<dbReference type="OrthoDB" id="9814092at2"/>
<dbReference type="RefSeq" id="WP_090271555.1">
    <property type="nucleotide sequence ID" value="NZ_LT629748.1"/>
</dbReference>
<dbReference type="GO" id="GO:0030572">
    <property type="term" value="F:phosphatidyltransferase activity"/>
    <property type="evidence" value="ECO:0007669"/>
    <property type="project" value="UniProtKB-ARBA"/>
</dbReference>
<dbReference type="GO" id="GO:0032049">
    <property type="term" value="P:cardiolipin biosynthetic process"/>
    <property type="evidence" value="ECO:0007669"/>
    <property type="project" value="UniProtKB-ARBA"/>
</dbReference>
<dbReference type="InterPro" id="IPR001736">
    <property type="entry name" value="PLipase_D/transphosphatidylase"/>
</dbReference>
<proteinExistence type="predicted"/>
<dbReference type="CDD" id="cd09111">
    <property type="entry name" value="PLDc_ymdC_like_1"/>
    <property type="match status" value="1"/>
</dbReference>
<dbReference type="STRING" id="797277.SAMN05216198_0126"/>
<dbReference type="Gene3D" id="3.30.870.10">
    <property type="entry name" value="Endonuclease Chain A"/>
    <property type="match status" value="2"/>
</dbReference>
<gene>
    <name evidence="2" type="ORF">SAMN05216198_0126</name>
</gene>
<protein>
    <submittedName>
        <fullName evidence="2">Putative cardiolipin synthase</fullName>
    </submittedName>
</protein>
<dbReference type="Pfam" id="PF13091">
    <property type="entry name" value="PLDc_2"/>
    <property type="match status" value="2"/>
</dbReference>
<dbReference type="SMART" id="SM00155">
    <property type="entry name" value="PLDc"/>
    <property type="match status" value="2"/>
</dbReference>
<dbReference type="AlphaFoldDB" id="A0A1H1L7J1"/>
<dbReference type="PROSITE" id="PS50035">
    <property type="entry name" value="PLD"/>
    <property type="match status" value="2"/>
</dbReference>
<dbReference type="Proteomes" id="UP000243426">
    <property type="component" value="Chromosome I"/>
</dbReference>
<feature type="domain" description="PLD phosphodiesterase" evidence="1">
    <location>
        <begin position="411"/>
        <end position="438"/>
    </location>
</feature>
<accession>A0A1H1L7J1</accession>
<evidence type="ECO:0000259" key="1">
    <source>
        <dbReference type="PROSITE" id="PS50035"/>
    </source>
</evidence>
<dbReference type="PANTHER" id="PTHR21248:SF12">
    <property type="entry name" value="CARDIOLIPIN SYNTHASE C"/>
    <property type="match status" value="1"/>
</dbReference>